<evidence type="ECO:0000256" key="3">
    <source>
        <dbReference type="ARBA" id="ARBA00022801"/>
    </source>
</evidence>
<dbReference type="InterPro" id="IPR013519">
    <property type="entry name" value="Int_alpha_beta-p"/>
</dbReference>
<evidence type="ECO:0000313" key="6">
    <source>
        <dbReference type="EMBL" id="GAA5017333.1"/>
    </source>
</evidence>
<dbReference type="InterPro" id="IPR013517">
    <property type="entry name" value="FG-GAP"/>
</dbReference>
<sequence>MKSSSRRSVRSRRIRLAIATGVALTAGLLWVPAAQAGTSPTTPSSRPLHDDFNGDGYPDLAIGAPGTALGSQQKAGAITVLYGSSRGMSTSRKQSLTWSQRTGTADPKQSYGSALQSADLDGDGYADLLSLVGGSITTGGGTRASGHWVTVNWGGPKGLSATPTPLTATTVSGYTLGDVDGDHHPDLITWGAPVDHPEQQVSVEKGPFTRAGAGGAVSTLDIASTDFIHPTLVTAGDVNGDGIADLAVGTSSSEESDSRGVAVLLGSETGFGRPTWLRDGIGRIGGEDLAIGDLNRDGYGDIVVGHSFDGYDSDVELPTKGGAVIVVYGGPQGLSTTRKPVWINQDTPGVPGVGEYGDGMGTGLSIGDTDGDGYPDVATGLPGEDFDGITNAGSVLVLRGSANGLTGTGAKVFSQNTTGVPGTAEKGDRFGLSTALVDANADHKAGLVVGDPIENASNGSVWVFSAGSGGITADGSFSFGAATAGLPNHQAEFGESLD</sequence>
<dbReference type="PROSITE" id="PS51470">
    <property type="entry name" value="FG_GAP"/>
    <property type="match status" value="2"/>
</dbReference>
<feature type="region of interest" description="Disordered" evidence="5">
    <location>
        <begin position="91"/>
        <end position="113"/>
    </location>
</feature>
<organism evidence="6 7">
    <name type="scientific">Streptomyces siamensis</name>
    <dbReference type="NCBI Taxonomy" id="1274986"/>
    <lineage>
        <taxon>Bacteria</taxon>
        <taxon>Bacillati</taxon>
        <taxon>Actinomycetota</taxon>
        <taxon>Actinomycetes</taxon>
        <taxon>Kitasatosporales</taxon>
        <taxon>Streptomycetaceae</taxon>
        <taxon>Streptomyces</taxon>
    </lineage>
</organism>
<dbReference type="InterPro" id="IPR028994">
    <property type="entry name" value="Integrin_alpha_N"/>
</dbReference>
<dbReference type="PANTHER" id="PTHR23221">
    <property type="entry name" value="GLYCOSYLPHOSPHATIDYLINOSITOL PHOSPHOLIPASE D"/>
    <property type="match status" value="1"/>
</dbReference>
<dbReference type="Pfam" id="PF01839">
    <property type="entry name" value="FG-GAP"/>
    <property type="match status" value="2"/>
</dbReference>
<comment type="caution">
    <text evidence="6">The sequence shown here is derived from an EMBL/GenBank/DDBJ whole genome shotgun (WGS) entry which is preliminary data.</text>
</comment>
<dbReference type="Gene3D" id="2.130.10.130">
    <property type="entry name" value="Integrin alpha, N-terminal"/>
    <property type="match status" value="3"/>
</dbReference>
<keyword evidence="2" id="KW-0677">Repeat</keyword>
<proteinExistence type="predicted"/>
<evidence type="ECO:0000256" key="5">
    <source>
        <dbReference type="SAM" id="MobiDB-lite"/>
    </source>
</evidence>
<dbReference type="InterPro" id="IPR006311">
    <property type="entry name" value="TAT_signal"/>
</dbReference>
<accession>A0ABP9J159</accession>
<keyword evidence="3" id="KW-0378">Hydrolase</keyword>
<dbReference type="Proteomes" id="UP001501759">
    <property type="component" value="Unassembled WGS sequence"/>
</dbReference>
<protein>
    <submittedName>
        <fullName evidence="6">FG-GAP-like repeat-containing protein</fullName>
    </submittedName>
</protein>
<reference evidence="7" key="1">
    <citation type="journal article" date="2019" name="Int. J. Syst. Evol. Microbiol.">
        <title>The Global Catalogue of Microorganisms (GCM) 10K type strain sequencing project: providing services to taxonomists for standard genome sequencing and annotation.</title>
        <authorList>
            <consortium name="The Broad Institute Genomics Platform"/>
            <consortium name="The Broad Institute Genome Sequencing Center for Infectious Disease"/>
            <person name="Wu L."/>
            <person name="Ma J."/>
        </authorList>
    </citation>
    <scope>NUCLEOTIDE SEQUENCE [LARGE SCALE GENOMIC DNA]</scope>
    <source>
        <strain evidence="7">JCM 18409</strain>
    </source>
</reference>
<evidence type="ECO:0000313" key="7">
    <source>
        <dbReference type="Proteomes" id="UP001501759"/>
    </source>
</evidence>
<dbReference type="PANTHER" id="PTHR23221:SF7">
    <property type="entry name" value="PHOSPHATIDYLINOSITOL-GLYCAN-SPECIFIC PHOSPHOLIPASE D"/>
    <property type="match status" value="1"/>
</dbReference>
<gene>
    <name evidence="6" type="ORF">GCM10023335_43860</name>
</gene>
<keyword evidence="7" id="KW-1185">Reference proteome</keyword>
<feature type="compositionally biased region" description="Polar residues" evidence="5">
    <location>
        <begin position="91"/>
        <end position="103"/>
    </location>
</feature>
<dbReference type="EMBL" id="BAABKB010000016">
    <property type="protein sequence ID" value="GAA5017333.1"/>
    <property type="molecule type" value="Genomic_DNA"/>
</dbReference>
<dbReference type="PROSITE" id="PS51318">
    <property type="entry name" value="TAT"/>
    <property type="match status" value="1"/>
</dbReference>
<keyword evidence="4" id="KW-0325">Glycoprotein</keyword>
<evidence type="ECO:0000256" key="2">
    <source>
        <dbReference type="ARBA" id="ARBA00022737"/>
    </source>
</evidence>
<dbReference type="RefSeq" id="WP_345651725.1">
    <property type="nucleotide sequence ID" value="NZ_BAABKB010000016.1"/>
</dbReference>
<evidence type="ECO:0000256" key="1">
    <source>
        <dbReference type="ARBA" id="ARBA00022729"/>
    </source>
</evidence>
<name>A0ABP9J159_9ACTN</name>
<dbReference type="Pfam" id="PF13517">
    <property type="entry name" value="FG-GAP_3"/>
    <property type="match status" value="1"/>
</dbReference>
<evidence type="ECO:0000256" key="4">
    <source>
        <dbReference type="ARBA" id="ARBA00023180"/>
    </source>
</evidence>
<dbReference type="SMART" id="SM00191">
    <property type="entry name" value="Int_alpha"/>
    <property type="match status" value="5"/>
</dbReference>
<keyword evidence="1" id="KW-0732">Signal</keyword>
<dbReference type="SUPFAM" id="SSF69318">
    <property type="entry name" value="Integrin alpha N-terminal domain"/>
    <property type="match status" value="1"/>
</dbReference>